<dbReference type="Proteomes" id="UP000306602">
    <property type="component" value="Unassembled WGS sequence"/>
</dbReference>
<protein>
    <submittedName>
        <fullName evidence="6">FAD-binding oxidoreductase</fullName>
    </submittedName>
</protein>
<organism evidence="6 7">
    <name type="scientific">Aliishimia ponticola</name>
    <dbReference type="NCBI Taxonomy" id="2499833"/>
    <lineage>
        <taxon>Bacteria</taxon>
        <taxon>Pseudomonadati</taxon>
        <taxon>Pseudomonadota</taxon>
        <taxon>Alphaproteobacteria</taxon>
        <taxon>Rhodobacterales</taxon>
        <taxon>Paracoccaceae</taxon>
        <taxon>Aliishimia</taxon>
    </lineage>
</organism>
<dbReference type="InterPro" id="IPR016169">
    <property type="entry name" value="FAD-bd_PCMH_sub2"/>
</dbReference>
<dbReference type="OrthoDB" id="9811557at2"/>
<dbReference type="Gene3D" id="3.30.70.2190">
    <property type="match status" value="1"/>
</dbReference>
<dbReference type="PANTHER" id="PTHR43716:SF2">
    <property type="entry name" value="BLL6224 PROTEIN"/>
    <property type="match status" value="1"/>
</dbReference>
<dbReference type="PANTHER" id="PTHR43716">
    <property type="entry name" value="D-2-HYDROXYGLUTARATE DEHYDROGENASE, MITOCHONDRIAL"/>
    <property type="match status" value="1"/>
</dbReference>
<dbReference type="InterPro" id="IPR004113">
    <property type="entry name" value="FAD-bd_oxidored_4_C"/>
</dbReference>
<comment type="similarity">
    <text evidence="2">Belongs to the FAD-binding oxidoreductase/transferase type 4 family.</text>
</comment>
<sequence length="473" mass="49928">MTLNAADDRFRTLILQALPPEVLRPAEARYLEEPRGRWAGNAGLIAAPRSTDEVAALVRLAAQHKVAIVPYGGGTGLVGGQIAPDGPAPLLLSLERMTAIRAVYPEENVMVAEAGAILADVQAAAAGADRLFPLSLAAEGTARIGGNLATNAGGTGVLRYGNARDLCLGLEAVLPDGTVWHGLSRLRKDNTGYDLRNLLIGSEGTLGVITAAALKLWPLPRATGTALMAVASPQAALKLLAMARDMLGDGVSAFELMHRQGFEFLTETLPDVRQPFAEPPEWTVLIDLGLPARQSASGALEELFGAALEAGLVDDGLIAQSEAQAAEFWSVREHIPEANRRIGSVSSHDISVPLSAIPEFIERGDAIIAGLGAFRINCFGHVGDGNLHYNVFPAPGRTRQDHVEQRDDIKRAVHDLVHELGGSVSAEHGIGRLKVGDLQRYGDPVKLAAMRAIKDALDPLGIMNPGAVLPARG</sequence>
<evidence type="ECO:0000256" key="2">
    <source>
        <dbReference type="ARBA" id="ARBA00008000"/>
    </source>
</evidence>
<dbReference type="InterPro" id="IPR016171">
    <property type="entry name" value="Vanillyl_alc_oxidase_C-sub2"/>
</dbReference>
<dbReference type="InterPro" id="IPR006094">
    <property type="entry name" value="Oxid_FAD_bind_N"/>
</dbReference>
<dbReference type="Gene3D" id="3.30.43.10">
    <property type="entry name" value="Uridine Diphospho-n-acetylenolpyruvylglucosamine Reductase, domain 2"/>
    <property type="match status" value="1"/>
</dbReference>
<evidence type="ECO:0000256" key="3">
    <source>
        <dbReference type="ARBA" id="ARBA00022630"/>
    </source>
</evidence>
<dbReference type="InterPro" id="IPR051264">
    <property type="entry name" value="FAD-oxidored/transferase_4"/>
</dbReference>
<dbReference type="Pfam" id="PF01565">
    <property type="entry name" value="FAD_binding_4"/>
    <property type="match status" value="1"/>
</dbReference>
<comment type="caution">
    <text evidence="6">The sequence shown here is derived from an EMBL/GenBank/DDBJ whole genome shotgun (WGS) entry which is preliminary data.</text>
</comment>
<dbReference type="FunFam" id="1.10.45.10:FF:000001">
    <property type="entry name" value="D-lactate dehydrogenase mitochondrial"/>
    <property type="match status" value="1"/>
</dbReference>
<keyword evidence="4" id="KW-0274">FAD</keyword>
<dbReference type="Gene3D" id="3.30.70.2740">
    <property type="match status" value="1"/>
</dbReference>
<dbReference type="GO" id="GO:0003824">
    <property type="term" value="F:catalytic activity"/>
    <property type="evidence" value="ECO:0007669"/>
    <property type="project" value="InterPro"/>
</dbReference>
<dbReference type="SUPFAM" id="SSF55103">
    <property type="entry name" value="FAD-linked oxidases, C-terminal domain"/>
    <property type="match status" value="1"/>
</dbReference>
<evidence type="ECO:0000256" key="1">
    <source>
        <dbReference type="ARBA" id="ARBA00001974"/>
    </source>
</evidence>
<keyword evidence="3" id="KW-0285">Flavoprotein</keyword>
<dbReference type="GO" id="GO:0071949">
    <property type="term" value="F:FAD binding"/>
    <property type="evidence" value="ECO:0007669"/>
    <property type="project" value="InterPro"/>
</dbReference>
<keyword evidence="7" id="KW-1185">Reference proteome</keyword>
<reference evidence="6 7" key="1">
    <citation type="submission" date="2019-04" db="EMBL/GenBank/DDBJ databases">
        <title>Shimia ponticola sp. nov., isolated from seawater.</title>
        <authorList>
            <person name="Kim Y.-O."/>
            <person name="Yoon J.-H."/>
        </authorList>
    </citation>
    <scope>NUCLEOTIDE SEQUENCE [LARGE SCALE GENOMIC DNA]</scope>
    <source>
        <strain evidence="6 7">MYP11</strain>
    </source>
</reference>
<evidence type="ECO:0000259" key="5">
    <source>
        <dbReference type="PROSITE" id="PS51387"/>
    </source>
</evidence>
<name>A0A4S4NCX7_9RHOB</name>
<dbReference type="InterPro" id="IPR036318">
    <property type="entry name" value="FAD-bd_PCMH-like_sf"/>
</dbReference>
<dbReference type="Gene3D" id="1.10.45.10">
    <property type="entry name" value="Vanillyl-alcohol Oxidase, Chain A, domain 4"/>
    <property type="match status" value="1"/>
</dbReference>
<gene>
    <name evidence="6" type="ORF">E4Z66_10075</name>
</gene>
<accession>A0A4S4NCX7</accession>
<evidence type="ECO:0000313" key="7">
    <source>
        <dbReference type="Proteomes" id="UP000306602"/>
    </source>
</evidence>
<dbReference type="RefSeq" id="WP_136462857.1">
    <property type="nucleotide sequence ID" value="NZ_SRKY01000002.1"/>
</dbReference>
<proteinExistence type="inferred from homology"/>
<evidence type="ECO:0000313" key="6">
    <source>
        <dbReference type="EMBL" id="THH37259.1"/>
    </source>
</evidence>
<dbReference type="AlphaFoldDB" id="A0A4S4NCX7"/>
<dbReference type="EMBL" id="SRKY01000002">
    <property type="protein sequence ID" value="THH37259.1"/>
    <property type="molecule type" value="Genomic_DNA"/>
</dbReference>
<comment type="cofactor">
    <cofactor evidence="1">
        <name>FAD</name>
        <dbReference type="ChEBI" id="CHEBI:57692"/>
    </cofactor>
</comment>
<feature type="domain" description="FAD-binding PCMH-type" evidence="5">
    <location>
        <begin position="31"/>
        <end position="219"/>
    </location>
</feature>
<dbReference type="InterPro" id="IPR016166">
    <property type="entry name" value="FAD-bd_PCMH"/>
</dbReference>
<dbReference type="Gene3D" id="3.30.465.10">
    <property type="match status" value="1"/>
</dbReference>
<dbReference type="Pfam" id="PF02913">
    <property type="entry name" value="FAD-oxidase_C"/>
    <property type="match status" value="1"/>
</dbReference>
<dbReference type="PROSITE" id="PS51387">
    <property type="entry name" value="FAD_PCMH"/>
    <property type="match status" value="1"/>
</dbReference>
<dbReference type="InterPro" id="IPR016164">
    <property type="entry name" value="FAD-linked_Oxase-like_C"/>
</dbReference>
<dbReference type="GO" id="GO:0022904">
    <property type="term" value="P:respiratory electron transport chain"/>
    <property type="evidence" value="ECO:0007669"/>
    <property type="project" value="TreeGrafter"/>
</dbReference>
<evidence type="ECO:0000256" key="4">
    <source>
        <dbReference type="ARBA" id="ARBA00022827"/>
    </source>
</evidence>
<dbReference type="SUPFAM" id="SSF56176">
    <property type="entry name" value="FAD-binding/transporter-associated domain-like"/>
    <property type="match status" value="1"/>
</dbReference>
<dbReference type="InterPro" id="IPR016167">
    <property type="entry name" value="FAD-bd_PCMH_sub1"/>
</dbReference>